<evidence type="ECO:0000256" key="1">
    <source>
        <dbReference type="SAM" id="Coils"/>
    </source>
</evidence>
<keyword evidence="1" id="KW-0175">Coiled coil</keyword>
<sequence>MIKQGTNLQSCNNELVNYMEELYIQKSEVDKQIDKLIKDKIKVQNEIEMLTQQLKNISESLAWKNAIQKELDTILAEGLFTYDKILESSKMLLSVLQTEIENIPGSGSSFRQFNNWRRRWDRWTEPASDRRRLQHPKANDWSCARTAEAAADQ</sequence>
<dbReference type="InterPro" id="IPR033362">
    <property type="entry name" value="SSNA1_fam"/>
</dbReference>
<comment type="caution">
    <text evidence="3">The sequence shown here is derived from an EMBL/GenBank/DDBJ whole genome shotgun (WGS) entry which is preliminary data.</text>
</comment>
<dbReference type="Proteomes" id="UP000018936">
    <property type="component" value="Unassembled WGS sequence"/>
</dbReference>
<protein>
    <submittedName>
        <fullName evidence="3">Sjoegren syndrome nuclear autoantigen 1-like protein</fullName>
    </submittedName>
</protein>
<evidence type="ECO:0000313" key="4">
    <source>
        <dbReference type="Proteomes" id="UP000018936"/>
    </source>
</evidence>
<accession>V8P1Z5</accession>
<organism evidence="3 4">
    <name type="scientific">Ophiophagus hannah</name>
    <name type="common">King cobra</name>
    <name type="synonym">Naja hannah</name>
    <dbReference type="NCBI Taxonomy" id="8665"/>
    <lineage>
        <taxon>Eukaryota</taxon>
        <taxon>Metazoa</taxon>
        <taxon>Chordata</taxon>
        <taxon>Craniata</taxon>
        <taxon>Vertebrata</taxon>
        <taxon>Euteleostomi</taxon>
        <taxon>Lepidosauria</taxon>
        <taxon>Squamata</taxon>
        <taxon>Bifurcata</taxon>
        <taxon>Unidentata</taxon>
        <taxon>Episquamata</taxon>
        <taxon>Toxicofera</taxon>
        <taxon>Serpentes</taxon>
        <taxon>Colubroidea</taxon>
        <taxon>Elapidae</taxon>
        <taxon>Elapinae</taxon>
        <taxon>Ophiophagus</taxon>
    </lineage>
</organism>
<feature type="region of interest" description="Disordered" evidence="2">
    <location>
        <begin position="134"/>
        <end position="153"/>
    </location>
</feature>
<keyword evidence="4" id="KW-1185">Reference proteome</keyword>
<dbReference type="GO" id="GO:0048675">
    <property type="term" value="P:axon extension"/>
    <property type="evidence" value="ECO:0007669"/>
    <property type="project" value="TreeGrafter"/>
</dbReference>
<dbReference type="PANTHER" id="PTHR28661">
    <property type="entry name" value="SJOEGREN SYNDROME NUCLEAR AUTOANTIGEN 1"/>
    <property type="match status" value="1"/>
</dbReference>
<dbReference type="AlphaFoldDB" id="V8P1Z5"/>
<evidence type="ECO:0000256" key="2">
    <source>
        <dbReference type="SAM" id="MobiDB-lite"/>
    </source>
</evidence>
<proteinExistence type="predicted"/>
<name>V8P1Z5_OPHHA</name>
<dbReference type="OrthoDB" id="295355at2759"/>
<dbReference type="PANTHER" id="PTHR28661:SF1">
    <property type="entry name" value="MICROTUBULE NUCLEATION FACTOR SSNA1"/>
    <property type="match status" value="1"/>
</dbReference>
<evidence type="ECO:0000313" key="3">
    <source>
        <dbReference type="EMBL" id="ETE68216.1"/>
    </source>
</evidence>
<dbReference type="EMBL" id="AZIM01001074">
    <property type="protein sequence ID" value="ETE68216.1"/>
    <property type="molecule type" value="Genomic_DNA"/>
</dbReference>
<dbReference type="GO" id="GO:0030424">
    <property type="term" value="C:axon"/>
    <property type="evidence" value="ECO:0007669"/>
    <property type="project" value="TreeGrafter"/>
</dbReference>
<reference evidence="3 4" key="1">
    <citation type="journal article" date="2013" name="Proc. Natl. Acad. Sci. U.S.A.">
        <title>The king cobra genome reveals dynamic gene evolution and adaptation in the snake venom system.</title>
        <authorList>
            <person name="Vonk F.J."/>
            <person name="Casewell N.R."/>
            <person name="Henkel C.V."/>
            <person name="Heimberg A.M."/>
            <person name="Jansen H.J."/>
            <person name="McCleary R.J."/>
            <person name="Kerkkamp H.M."/>
            <person name="Vos R.A."/>
            <person name="Guerreiro I."/>
            <person name="Calvete J.J."/>
            <person name="Wuster W."/>
            <person name="Woods A.E."/>
            <person name="Logan J.M."/>
            <person name="Harrison R.A."/>
            <person name="Castoe T.A."/>
            <person name="de Koning A.P."/>
            <person name="Pollock D.D."/>
            <person name="Yandell M."/>
            <person name="Calderon D."/>
            <person name="Renjifo C."/>
            <person name="Currier R.B."/>
            <person name="Salgado D."/>
            <person name="Pla D."/>
            <person name="Sanz L."/>
            <person name="Hyder A.S."/>
            <person name="Ribeiro J.M."/>
            <person name="Arntzen J.W."/>
            <person name="van den Thillart G.E."/>
            <person name="Boetzer M."/>
            <person name="Pirovano W."/>
            <person name="Dirks R.P."/>
            <person name="Spaink H.P."/>
            <person name="Duboule D."/>
            <person name="McGlinn E."/>
            <person name="Kini R.M."/>
            <person name="Richardson M.K."/>
        </authorList>
    </citation>
    <scope>NUCLEOTIDE SEQUENCE</scope>
    <source>
        <tissue evidence="3">Blood</tissue>
    </source>
</reference>
<gene>
    <name evidence="3" type="primary">SSNA1</name>
    <name evidence="3" type="ORF">L345_05993</name>
</gene>
<feature type="coiled-coil region" evidence="1">
    <location>
        <begin position="19"/>
        <end position="60"/>
    </location>
</feature>
<dbReference type="GO" id="GO:0036064">
    <property type="term" value="C:ciliary basal body"/>
    <property type="evidence" value="ECO:0007669"/>
    <property type="project" value="TreeGrafter"/>
</dbReference>
<feature type="non-terminal residue" evidence="3">
    <location>
        <position position="153"/>
    </location>
</feature>
<dbReference type="GO" id="GO:0005813">
    <property type="term" value="C:centrosome"/>
    <property type="evidence" value="ECO:0007669"/>
    <property type="project" value="TreeGrafter"/>
</dbReference>